<evidence type="ECO:0000313" key="1">
    <source>
        <dbReference type="EMBL" id="CAF1184816.1"/>
    </source>
</evidence>
<gene>
    <name evidence="1" type="ORF">CJN711_LOCUS11197</name>
    <name evidence="2" type="ORF">KQP761_LOCUS38458</name>
    <name evidence="3" type="ORF">MBJ925_LOCUS14224</name>
</gene>
<evidence type="ECO:0000313" key="3">
    <source>
        <dbReference type="EMBL" id="CAF2057230.1"/>
    </source>
</evidence>
<organism evidence="3 4">
    <name type="scientific">Rotaria magnacalcarata</name>
    <dbReference type="NCBI Taxonomy" id="392030"/>
    <lineage>
        <taxon>Eukaryota</taxon>
        <taxon>Metazoa</taxon>
        <taxon>Spiralia</taxon>
        <taxon>Gnathifera</taxon>
        <taxon>Rotifera</taxon>
        <taxon>Eurotatoria</taxon>
        <taxon>Bdelloidea</taxon>
        <taxon>Philodinida</taxon>
        <taxon>Philodinidae</taxon>
        <taxon>Rotaria</taxon>
    </lineage>
</organism>
<dbReference type="AlphaFoldDB" id="A0A816Q5Z7"/>
<dbReference type="Proteomes" id="UP000663834">
    <property type="component" value="Unassembled WGS sequence"/>
</dbReference>
<evidence type="ECO:0000313" key="4">
    <source>
        <dbReference type="Proteomes" id="UP000663824"/>
    </source>
</evidence>
<accession>A0A816Q5Z7</accession>
<sequence length="164" mass="18582">MYMDINKYLLIFIGCFVRSSYQLYCVQCTSSTQLSSNSWDHSCLDGNLPPLLCEDRSNASEPISRRCMSAVYKMDKRASAGIQITRGCTAVLKIQHDCDPVMSYADIENIDSFYCQQSCYNDGCNKHGIETIISIASSSLKNEILSLNFISFLYLFCFQSNMLF</sequence>
<dbReference type="Proteomes" id="UP000663824">
    <property type="component" value="Unassembled WGS sequence"/>
</dbReference>
<dbReference type="EMBL" id="CAJNOW010021881">
    <property type="protein sequence ID" value="CAF1685738.1"/>
    <property type="molecule type" value="Genomic_DNA"/>
</dbReference>
<proteinExistence type="predicted"/>
<evidence type="ECO:0000313" key="2">
    <source>
        <dbReference type="EMBL" id="CAF1685738.1"/>
    </source>
</evidence>
<dbReference type="EMBL" id="CAJNRE010006617">
    <property type="protein sequence ID" value="CAF2057230.1"/>
    <property type="molecule type" value="Genomic_DNA"/>
</dbReference>
<dbReference type="OrthoDB" id="10049611at2759"/>
<name>A0A816Q5Z7_9BILA</name>
<dbReference type="Proteomes" id="UP000663855">
    <property type="component" value="Unassembled WGS sequence"/>
</dbReference>
<comment type="caution">
    <text evidence="3">The sequence shown here is derived from an EMBL/GenBank/DDBJ whole genome shotgun (WGS) entry which is preliminary data.</text>
</comment>
<protein>
    <submittedName>
        <fullName evidence="3">Uncharacterized protein</fullName>
    </submittedName>
</protein>
<dbReference type="EMBL" id="CAJNOV010004718">
    <property type="protein sequence ID" value="CAF1184816.1"/>
    <property type="molecule type" value="Genomic_DNA"/>
</dbReference>
<reference evidence="3" key="1">
    <citation type="submission" date="2021-02" db="EMBL/GenBank/DDBJ databases">
        <authorList>
            <person name="Nowell W R."/>
        </authorList>
    </citation>
    <scope>NUCLEOTIDE SEQUENCE</scope>
</reference>